<dbReference type="KEGG" id="krd:A3780_13005"/>
<evidence type="ECO:0000313" key="5">
    <source>
        <dbReference type="Proteomes" id="UP000199173"/>
    </source>
</evidence>
<dbReference type="Proteomes" id="UP000199173">
    <property type="component" value="Unassembled WGS sequence"/>
</dbReference>
<sequence>MMIYSLLLTLSDNHPLREEDDYQCEALSHHQLLAELNMCLSSRARYPGIEEIPLINTSVLNFGINESFQKTNELTPRRNIMEQRLQTTIARYEPRLTQVSIISTQVNPEHIKFELQANYLNKPLTIRLIWNDDTGVFYFDE</sequence>
<dbReference type="InterPro" id="IPR007048">
    <property type="entry name" value="IraD/Gp25-like"/>
</dbReference>
<dbReference type="EMBL" id="FPAV01000007">
    <property type="protein sequence ID" value="SFT95048.1"/>
    <property type="molecule type" value="Genomic_DNA"/>
</dbReference>
<dbReference type="RefSeq" id="WP_079517805.1">
    <property type="nucleotide sequence ID" value="NZ_CP015113.1"/>
</dbReference>
<protein>
    <submittedName>
        <fullName evidence="2">Type VI secretion system protein ImpF</fullName>
    </submittedName>
</protein>
<evidence type="ECO:0000313" key="3">
    <source>
        <dbReference type="EMBL" id="SFT95048.1"/>
    </source>
</evidence>
<evidence type="ECO:0000313" key="4">
    <source>
        <dbReference type="Proteomes" id="UP000198760"/>
    </source>
</evidence>
<dbReference type="AlphaFoldDB" id="A0AAX2ERD5"/>
<accession>A0AAX2ERD5</accession>
<dbReference type="EMBL" id="FOYJ01000004">
    <property type="protein sequence ID" value="SFR10754.1"/>
    <property type="molecule type" value="Genomic_DNA"/>
</dbReference>
<gene>
    <name evidence="3" type="ORF">SAMN03159428_02984</name>
    <name evidence="2" type="ORF">SAMN03159514_02087</name>
</gene>
<evidence type="ECO:0000259" key="1">
    <source>
        <dbReference type="Pfam" id="PF04965"/>
    </source>
</evidence>
<feature type="domain" description="IraD/Gp25-like" evidence="1">
    <location>
        <begin position="53"/>
        <end position="118"/>
    </location>
</feature>
<dbReference type="Proteomes" id="UP000198760">
    <property type="component" value="Unassembled WGS sequence"/>
</dbReference>
<name>A0AAX2ERD5_9ENTR</name>
<organism evidence="2 5">
    <name type="scientific">Kosakonia radicincitans</name>
    <dbReference type="NCBI Taxonomy" id="283686"/>
    <lineage>
        <taxon>Bacteria</taxon>
        <taxon>Pseudomonadati</taxon>
        <taxon>Pseudomonadota</taxon>
        <taxon>Gammaproteobacteria</taxon>
        <taxon>Enterobacterales</taxon>
        <taxon>Enterobacteriaceae</taxon>
        <taxon>Kosakonia</taxon>
    </lineage>
</organism>
<reference evidence="4 5" key="1">
    <citation type="submission" date="2016-10" db="EMBL/GenBank/DDBJ databases">
        <authorList>
            <person name="Varghese N."/>
            <person name="Submissions S."/>
        </authorList>
    </citation>
    <scope>NUCLEOTIDE SEQUENCE [LARGE SCALE GENOMIC DNA]</scope>
    <source>
        <strain evidence="3 4">NFIX06</strain>
        <strain evidence="2 5">NFIX08</strain>
    </source>
</reference>
<proteinExistence type="predicted"/>
<dbReference type="SUPFAM" id="SSF160719">
    <property type="entry name" value="gpW/gp25-like"/>
    <property type="match status" value="1"/>
</dbReference>
<keyword evidence="4" id="KW-1185">Reference proteome</keyword>
<comment type="caution">
    <text evidence="2">The sequence shown here is derived from an EMBL/GenBank/DDBJ whole genome shotgun (WGS) entry which is preliminary data.</text>
</comment>
<evidence type="ECO:0000313" key="2">
    <source>
        <dbReference type="EMBL" id="SFR10754.1"/>
    </source>
</evidence>
<dbReference type="Pfam" id="PF04965">
    <property type="entry name" value="GPW_gp25"/>
    <property type="match status" value="1"/>
</dbReference>